<organism evidence="10 11">
    <name type="scientific">Caerostris darwini</name>
    <dbReference type="NCBI Taxonomy" id="1538125"/>
    <lineage>
        <taxon>Eukaryota</taxon>
        <taxon>Metazoa</taxon>
        <taxon>Ecdysozoa</taxon>
        <taxon>Arthropoda</taxon>
        <taxon>Chelicerata</taxon>
        <taxon>Arachnida</taxon>
        <taxon>Araneae</taxon>
        <taxon>Araneomorphae</taxon>
        <taxon>Entelegynae</taxon>
        <taxon>Araneoidea</taxon>
        <taxon>Araneidae</taxon>
        <taxon>Caerostris</taxon>
    </lineage>
</organism>
<dbReference type="GO" id="GO:0010468">
    <property type="term" value="P:regulation of gene expression"/>
    <property type="evidence" value="ECO:0007669"/>
    <property type="project" value="TreeGrafter"/>
</dbReference>
<evidence type="ECO:0000256" key="6">
    <source>
        <dbReference type="ARBA" id="ARBA00023125"/>
    </source>
</evidence>
<sequence>MVIRNCEFCNAYVADFEVHTCTNFGSQHRQSTATCPRSSSGNLPEDIDLRTEQIHYAERIPSLTQAHSSWQLSIFPNISLKPDCEETTAAEVSSQLIVANQNPHNPEISDFLFPSMVHGDENQTVSAYSLQSSEYNSMIMNQNPQFIEAWNANPPANAPLAVAEPCVLPGFQQTFGQRNVLINQLDHHPNTSSQMQCSGIYHMDEMPTHFVSDFNESDTASQHDETTLGISILAVQNAEYNPMDLIPPTDAISPIHSNEGLEEYLPKDGIEPQDRSSSHAGPYACDDCDKTFLKRYNLIRHIRTHTDEKPYKCTVCNKCFTQNSDLTAHMRMHNRKTLHKCTECSESFVFRSRLEEHFRSVHPGKKLYKCKECGKCFAYLSHFKHHRLIHTKV</sequence>
<accession>A0AAV4TSJ8</accession>
<dbReference type="InterPro" id="IPR050331">
    <property type="entry name" value="Zinc_finger"/>
</dbReference>
<evidence type="ECO:0000313" key="11">
    <source>
        <dbReference type="Proteomes" id="UP001054837"/>
    </source>
</evidence>
<evidence type="ECO:0000313" key="10">
    <source>
        <dbReference type="EMBL" id="GIY48277.1"/>
    </source>
</evidence>
<evidence type="ECO:0000256" key="7">
    <source>
        <dbReference type="ARBA" id="ARBA00023242"/>
    </source>
</evidence>
<feature type="domain" description="C2H2-type" evidence="9">
    <location>
        <begin position="339"/>
        <end position="367"/>
    </location>
</feature>
<feature type="domain" description="C2H2-type" evidence="9">
    <location>
        <begin position="311"/>
        <end position="338"/>
    </location>
</feature>
<keyword evidence="7" id="KW-0539">Nucleus</keyword>
<dbReference type="EMBL" id="BPLQ01010091">
    <property type="protein sequence ID" value="GIY48277.1"/>
    <property type="molecule type" value="Genomic_DNA"/>
</dbReference>
<dbReference type="FunFam" id="3.30.160.60:FF:001009">
    <property type="entry name" value="Zinc finger protein 26"/>
    <property type="match status" value="1"/>
</dbReference>
<dbReference type="GO" id="GO:0005634">
    <property type="term" value="C:nucleus"/>
    <property type="evidence" value="ECO:0007669"/>
    <property type="project" value="UniProtKB-SubCell"/>
</dbReference>
<dbReference type="Proteomes" id="UP001054837">
    <property type="component" value="Unassembled WGS sequence"/>
</dbReference>
<keyword evidence="2" id="KW-0479">Metal-binding</keyword>
<evidence type="ECO:0000256" key="8">
    <source>
        <dbReference type="PROSITE-ProRule" id="PRU00042"/>
    </source>
</evidence>
<protein>
    <recommendedName>
        <fullName evidence="9">C2H2-type domain-containing protein</fullName>
    </recommendedName>
</protein>
<dbReference type="PANTHER" id="PTHR16515:SF49">
    <property type="entry name" value="GASTRULA ZINC FINGER PROTEIN XLCGF49.1-LIKE-RELATED"/>
    <property type="match status" value="1"/>
</dbReference>
<name>A0AAV4TSJ8_9ARAC</name>
<gene>
    <name evidence="10" type="ORF">CDAR_92651</name>
</gene>
<dbReference type="SMART" id="SM00355">
    <property type="entry name" value="ZnF_C2H2"/>
    <property type="match status" value="4"/>
</dbReference>
<dbReference type="PANTHER" id="PTHR16515">
    <property type="entry name" value="PR DOMAIN ZINC FINGER PROTEIN"/>
    <property type="match status" value="1"/>
</dbReference>
<evidence type="ECO:0000259" key="9">
    <source>
        <dbReference type="PROSITE" id="PS50157"/>
    </source>
</evidence>
<dbReference type="Pfam" id="PF00096">
    <property type="entry name" value="zf-C2H2"/>
    <property type="match status" value="3"/>
</dbReference>
<evidence type="ECO:0000256" key="5">
    <source>
        <dbReference type="ARBA" id="ARBA00022833"/>
    </source>
</evidence>
<dbReference type="PROSITE" id="PS50157">
    <property type="entry name" value="ZINC_FINGER_C2H2_2"/>
    <property type="match status" value="4"/>
</dbReference>
<dbReference type="InterPro" id="IPR013087">
    <property type="entry name" value="Znf_C2H2_type"/>
</dbReference>
<keyword evidence="3" id="KW-0677">Repeat</keyword>
<dbReference type="GO" id="GO:0008270">
    <property type="term" value="F:zinc ion binding"/>
    <property type="evidence" value="ECO:0007669"/>
    <property type="project" value="UniProtKB-KW"/>
</dbReference>
<dbReference type="InterPro" id="IPR036236">
    <property type="entry name" value="Znf_C2H2_sf"/>
</dbReference>
<evidence type="ECO:0000256" key="1">
    <source>
        <dbReference type="ARBA" id="ARBA00004123"/>
    </source>
</evidence>
<dbReference type="SUPFAM" id="SSF57667">
    <property type="entry name" value="beta-beta-alpha zinc fingers"/>
    <property type="match status" value="2"/>
</dbReference>
<dbReference type="PROSITE" id="PS00028">
    <property type="entry name" value="ZINC_FINGER_C2H2_1"/>
    <property type="match status" value="4"/>
</dbReference>
<keyword evidence="4 8" id="KW-0863">Zinc-finger</keyword>
<dbReference type="FunFam" id="3.30.160.60:FF:000744">
    <property type="entry name" value="zinc finger E-box-binding homeobox 1"/>
    <property type="match status" value="1"/>
</dbReference>
<dbReference type="FunFam" id="3.30.160.60:FF:000710">
    <property type="entry name" value="Zinc finger protein 768"/>
    <property type="match status" value="1"/>
</dbReference>
<evidence type="ECO:0000256" key="4">
    <source>
        <dbReference type="ARBA" id="ARBA00022771"/>
    </source>
</evidence>
<keyword evidence="6" id="KW-0238">DNA-binding</keyword>
<dbReference type="Gene3D" id="3.30.160.60">
    <property type="entry name" value="Classic Zinc Finger"/>
    <property type="match status" value="3"/>
</dbReference>
<reference evidence="10 11" key="1">
    <citation type="submission" date="2021-06" db="EMBL/GenBank/DDBJ databases">
        <title>Caerostris darwini draft genome.</title>
        <authorList>
            <person name="Kono N."/>
            <person name="Arakawa K."/>
        </authorList>
    </citation>
    <scope>NUCLEOTIDE SEQUENCE [LARGE SCALE GENOMIC DNA]</scope>
</reference>
<keyword evidence="11" id="KW-1185">Reference proteome</keyword>
<feature type="domain" description="C2H2-type" evidence="9">
    <location>
        <begin position="283"/>
        <end position="310"/>
    </location>
</feature>
<keyword evidence="5" id="KW-0862">Zinc</keyword>
<comment type="caution">
    <text evidence="10">The sequence shown here is derived from an EMBL/GenBank/DDBJ whole genome shotgun (WGS) entry which is preliminary data.</text>
</comment>
<evidence type="ECO:0000256" key="3">
    <source>
        <dbReference type="ARBA" id="ARBA00022737"/>
    </source>
</evidence>
<feature type="domain" description="C2H2-type" evidence="9">
    <location>
        <begin position="368"/>
        <end position="393"/>
    </location>
</feature>
<evidence type="ECO:0000256" key="2">
    <source>
        <dbReference type="ARBA" id="ARBA00022723"/>
    </source>
</evidence>
<dbReference type="GO" id="GO:0003677">
    <property type="term" value="F:DNA binding"/>
    <property type="evidence" value="ECO:0007669"/>
    <property type="project" value="UniProtKB-KW"/>
</dbReference>
<dbReference type="AlphaFoldDB" id="A0AAV4TSJ8"/>
<comment type="subcellular location">
    <subcellularLocation>
        <location evidence="1">Nucleus</location>
    </subcellularLocation>
</comment>
<proteinExistence type="predicted"/>